<dbReference type="InterPro" id="IPR036640">
    <property type="entry name" value="ABC1_TM_sf"/>
</dbReference>
<dbReference type="GO" id="GO:0016887">
    <property type="term" value="F:ATP hydrolysis activity"/>
    <property type="evidence" value="ECO:0007669"/>
    <property type="project" value="InterPro"/>
</dbReference>
<comment type="caution">
    <text evidence="13">The sequence shown here is derived from an EMBL/GenBank/DDBJ whole genome shotgun (WGS) entry which is preliminary data.</text>
</comment>
<evidence type="ECO:0000256" key="7">
    <source>
        <dbReference type="ARBA" id="ARBA00023136"/>
    </source>
</evidence>
<dbReference type="InterPro" id="IPR011527">
    <property type="entry name" value="ABC1_TM_dom"/>
</dbReference>
<dbReference type="GO" id="GO:0016020">
    <property type="term" value="C:membrane"/>
    <property type="evidence" value="ECO:0007669"/>
    <property type="project" value="UniProtKB-SubCell"/>
</dbReference>
<dbReference type="PANTHER" id="PTHR24221">
    <property type="entry name" value="ATP-BINDING CASSETTE SUB-FAMILY B"/>
    <property type="match status" value="1"/>
</dbReference>
<sequence>MSSGRMEIGLSTILLSYTAGYTYYRYIHSRDAASNEESSLSKDPVQKSSAKTAIPIQVPECDRELSFLDQSLVHLQQAVSFICLLDLGLIYYQHSRASNHYTSAASILYHATLCGVFAWNRSQLQLDARAMPGGSRWFNHLPGWIALADATLKAKPLYAHGLQLVSSGALFNEDSDFNLGQILTLVPGAHERVQFGLFVARYGLLWVMGILSMTHLMGWFDMSDLKVPATFFSSFTDTLLSSNEDPITLSATTREELKELEEEEKAEAAAFQGFWAKAKLAIVMSYPAGQRRLQILLVVQVFFIVVERYLNLIVPLQTERILRSLTQEGDSKLSKFDYGAVVLYVFFSYLQRYSSIASVLQRLSREPVEEHMIQSTTIRFFEHVHNLSVQDHLNFKTGEVMTVMERGVRAMQGVSNTILLRLVPTIADIAIAVVYFWVAWGWRYGLLVSVSSAFYLLVTMLTSRKRATFHRQWIETDDSSHERAMDSLTNYETVKYFTAETYEVSQYKTSSKKMSGKSLRISMTYEALDMIESLVWTANSLVGCLMCAYEISLGQRHVGSFMSFIVYIKQLERPVDIMAYYVNNLRRDFVSMEKLLKILKKEPTVKDIPEAEPLVVTDGEIEFENVSFQYDDNKKGLANISFTARKGQTVAFVGATGSGKSTLLRLAFRFWDPSSGRILIDGQDIATRTQMSVRKNIGVVPQEAVLFNDTILYNINYGRVNATREEVEAAAKVAQIHDSIMKFKDGYDTIVGERGSKLSGGEKQRLGLARTLLKGAPICLMDEPSSALDSATERQMQQSLSEMTKSRTTLVVAHRLSTIMHADLILCIKDGEVVERGTHEELVQRALDNGGKGEYYNMWKIQLGQGDAWMDKDASSTKDCTSDSEAAKDE</sequence>
<evidence type="ECO:0000256" key="2">
    <source>
        <dbReference type="ARBA" id="ARBA00022448"/>
    </source>
</evidence>
<evidence type="ECO:0000313" key="14">
    <source>
        <dbReference type="Proteomes" id="UP000717515"/>
    </source>
</evidence>
<dbReference type="InterPro" id="IPR039421">
    <property type="entry name" value="Type_1_exporter"/>
</dbReference>
<evidence type="ECO:0000256" key="3">
    <source>
        <dbReference type="ARBA" id="ARBA00022692"/>
    </source>
</evidence>
<comment type="subcellular location">
    <subcellularLocation>
        <location evidence="1">Membrane</location>
        <topology evidence="1">Multi-pass membrane protein</topology>
    </subcellularLocation>
</comment>
<dbReference type="PROSITE" id="PS50929">
    <property type="entry name" value="ABC_TM1F"/>
    <property type="match status" value="1"/>
</dbReference>
<comment type="similarity">
    <text evidence="8">Belongs to the ABC transporter superfamily. ABCB family. Heavy Metal importer (TC 3.A.1.210) subfamily.</text>
</comment>
<dbReference type="Pfam" id="PF00005">
    <property type="entry name" value="ABC_tran"/>
    <property type="match status" value="1"/>
</dbReference>
<dbReference type="PROSITE" id="PS00211">
    <property type="entry name" value="ABC_TRANSPORTER_1"/>
    <property type="match status" value="1"/>
</dbReference>
<protein>
    <submittedName>
        <fullName evidence="13">Uncharacterized protein</fullName>
    </submittedName>
</protein>
<feature type="region of interest" description="Disordered" evidence="9">
    <location>
        <begin position="871"/>
        <end position="890"/>
    </location>
</feature>
<keyword evidence="6 10" id="KW-1133">Transmembrane helix</keyword>
<evidence type="ECO:0000256" key="6">
    <source>
        <dbReference type="ARBA" id="ARBA00022989"/>
    </source>
</evidence>
<dbReference type="InterPro" id="IPR003593">
    <property type="entry name" value="AAA+_ATPase"/>
</dbReference>
<dbReference type="InterPro" id="IPR027417">
    <property type="entry name" value="P-loop_NTPase"/>
</dbReference>
<feature type="domain" description="ABC transmembrane type-1" evidence="12">
    <location>
        <begin position="354"/>
        <end position="587"/>
    </location>
</feature>
<gene>
    <name evidence="13" type="ORF">KVV02_004592</name>
</gene>
<dbReference type="Gene3D" id="3.40.50.300">
    <property type="entry name" value="P-loop containing nucleotide triphosphate hydrolases"/>
    <property type="match status" value="1"/>
</dbReference>
<dbReference type="SMART" id="SM00382">
    <property type="entry name" value="AAA"/>
    <property type="match status" value="1"/>
</dbReference>
<keyword evidence="5" id="KW-0067">ATP-binding</keyword>
<accession>A0A9P8A4R8</accession>
<dbReference type="SUPFAM" id="SSF52540">
    <property type="entry name" value="P-loop containing nucleoside triphosphate hydrolases"/>
    <property type="match status" value="1"/>
</dbReference>
<evidence type="ECO:0000256" key="5">
    <source>
        <dbReference type="ARBA" id="ARBA00022840"/>
    </source>
</evidence>
<dbReference type="Gene3D" id="1.20.1560.10">
    <property type="entry name" value="ABC transporter type 1, transmembrane domain"/>
    <property type="match status" value="1"/>
</dbReference>
<reference evidence="13" key="1">
    <citation type="submission" date="2021-07" db="EMBL/GenBank/DDBJ databases">
        <title>Draft genome of Mortierella alpina, strain LL118, isolated from an aspen leaf litter sample.</title>
        <authorList>
            <person name="Yang S."/>
            <person name="Vinatzer B.A."/>
        </authorList>
    </citation>
    <scope>NUCLEOTIDE SEQUENCE</scope>
    <source>
        <strain evidence="13">LL118</strain>
    </source>
</reference>
<keyword evidence="4" id="KW-0547">Nucleotide-binding</keyword>
<dbReference type="PANTHER" id="PTHR24221:SF654">
    <property type="entry name" value="ATP-BINDING CASSETTE SUB-FAMILY B MEMBER 6"/>
    <property type="match status" value="1"/>
</dbReference>
<dbReference type="Proteomes" id="UP000717515">
    <property type="component" value="Unassembled WGS sequence"/>
</dbReference>
<feature type="domain" description="ABC transporter" evidence="11">
    <location>
        <begin position="621"/>
        <end position="855"/>
    </location>
</feature>
<dbReference type="EMBL" id="JAIFTL010000071">
    <property type="protein sequence ID" value="KAG9324303.1"/>
    <property type="molecule type" value="Genomic_DNA"/>
</dbReference>
<dbReference type="AlphaFoldDB" id="A0A9P8A4R8"/>
<feature type="transmembrane region" description="Helical" evidence="10">
    <location>
        <begin position="444"/>
        <end position="462"/>
    </location>
</feature>
<organism evidence="13 14">
    <name type="scientific">Mortierella alpina</name>
    <name type="common">Oleaginous fungus</name>
    <name type="synonym">Mortierella renispora</name>
    <dbReference type="NCBI Taxonomy" id="64518"/>
    <lineage>
        <taxon>Eukaryota</taxon>
        <taxon>Fungi</taxon>
        <taxon>Fungi incertae sedis</taxon>
        <taxon>Mucoromycota</taxon>
        <taxon>Mortierellomycotina</taxon>
        <taxon>Mortierellomycetes</taxon>
        <taxon>Mortierellales</taxon>
        <taxon>Mortierellaceae</taxon>
        <taxon>Mortierella</taxon>
    </lineage>
</organism>
<dbReference type="GO" id="GO:0140359">
    <property type="term" value="F:ABC-type transporter activity"/>
    <property type="evidence" value="ECO:0007669"/>
    <property type="project" value="InterPro"/>
</dbReference>
<dbReference type="InterPro" id="IPR017871">
    <property type="entry name" value="ABC_transporter-like_CS"/>
</dbReference>
<dbReference type="PROSITE" id="PS50893">
    <property type="entry name" value="ABC_TRANSPORTER_2"/>
    <property type="match status" value="1"/>
</dbReference>
<dbReference type="SUPFAM" id="SSF90123">
    <property type="entry name" value="ABC transporter transmembrane region"/>
    <property type="match status" value="1"/>
</dbReference>
<evidence type="ECO:0000256" key="10">
    <source>
        <dbReference type="SAM" id="Phobius"/>
    </source>
</evidence>
<evidence type="ECO:0000313" key="13">
    <source>
        <dbReference type="EMBL" id="KAG9324303.1"/>
    </source>
</evidence>
<name>A0A9P8A4R8_MORAP</name>
<proteinExistence type="inferred from homology"/>
<evidence type="ECO:0000256" key="1">
    <source>
        <dbReference type="ARBA" id="ARBA00004141"/>
    </source>
</evidence>
<evidence type="ECO:0000256" key="8">
    <source>
        <dbReference type="ARBA" id="ARBA00024363"/>
    </source>
</evidence>
<dbReference type="InterPro" id="IPR003439">
    <property type="entry name" value="ABC_transporter-like_ATP-bd"/>
</dbReference>
<keyword evidence="7 10" id="KW-0472">Membrane</keyword>
<feature type="transmembrane region" description="Helical" evidence="10">
    <location>
        <begin position="418"/>
        <end position="438"/>
    </location>
</feature>
<keyword evidence="2" id="KW-0813">Transport</keyword>
<keyword evidence="3 10" id="KW-0812">Transmembrane</keyword>
<evidence type="ECO:0000256" key="9">
    <source>
        <dbReference type="SAM" id="MobiDB-lite"/>
    </source>
</evidence>
<dbReference type="Pfam" id="PF00664">
    <property type="entry name" value="ABC_membrane"/>
    <property type="match status" value="1"/>
</dbReference>
<dbReference type="GO" id="GO:0005524">
    <property type="term" value="F:ATP binding"/>
    <property type="evidence" value="ECO:0007669"/>
    <property type="project" value="UniProtKB-KW"/>
</dbReference>
<evidence type="ECO:0000259" key="11">
    <source>
        <dbReference type="PROSITE" id="PS50893"/>
    </source>
</evidence>
<dbReference type="FunFam" id="3.40.50.300:FF:000287">
    <property type="entry name" value="Multidrug ABC transporter ATP-binding protein"/>
    <property type="match status" value="1"/>
</dbReference>
<evidence type="ECO:0000259" key="12">
    <source>
        <dbReference type="PROSITE" id="PS50929"/>
    </source>
</evidence>
<feature type="transmembrane region" description="Helical" evidence="10">
    <location>
        <begin position="202"/>
        <end position="220"/>
    </location>
</feature>
<evidence type="ECO:0000256" key="4">
    <source>
        <dbReference type="ARBA" id="ARBA00022741"/>
    </source>
</evidence>